<evidence type="ECO:0000313" key="1">
    <source>
        <dbReference type="EMBL" id="CAD2212676.1"/>
    </source>
</evidence>
<dbReference type="OrthoDB" id="260106at2759"/>
<dbReference type="VEuPathDB" id="TriTrypDB:ADEAN_000008800"/>
<accession>A0A7G2BYK2</accession>
<gene>
    <name evidence="1" type="ORF">ADEAN_000008800</name>
</gene>
<organism evidence="1 2">
    <name type="scientific">Angomonas deanei</name>
    <dbReference type="NCBI Taxonomy" id="59799"/>
    <lineage>
        <taxon>Eukaryota</taxon>
        <taxon>Discoba</taxon>
        <taxon>Euglenozoa</taxon>
        <taxon>Kinetoplastea</taxon>
        <taxon>Metakinetoplastina</taxon>
        <taxon>Trypanosomatida</taxon>
        <taxon>Trypanosomatidae</taxon>
        <taxon>Strigomonadinae</taxon>
        <taxon>Angomonas</taxon>
    </lineage>
</organism>
<protein>
    <submittedName>
        <fullName evidence="1">Uncharacterized protein</fullName>
    </submittedName>
</protein>
<evidence type="ECO:0000313" key="2">
    <source>
        <dbReference type="Proteomes" id="UP000515908"/>
    </source>
</evidence>
<keyword evidence="2" id="KW-1185">Reference proteome</keyword>
<sequence>MDHLHVVDDAVRRAELEALLLHLCEPPHQALSHVLQGESPLSFWYSGERMWKYHMSRLICQIFPPASAGILTNFTQKCWGRTNGDRMYDALRIQRIKAHFGWKPYESKEKKAFFIRQLLWELMCAEERDGLSEYTKHMAAIALKRMAFEMVFLQSMEFMNRVQSVYYRLGSPTVSELEAMNLL</sequence>
<reference evidence="1 2" key="1">
    <citation type="submission" date="2020-08" db="EMBL/GenBank/DDBJ databases">
        <authorList>
            <person name="Newling K."/>
            <person name="Davey J."/>
            <person name="Forrester S."/>
        </authorList>
    </citation>
    <scope>NUCLEOTIDE SEQUENCE [LARGE SCALE GENOMIC DNA]</scope>
    <source>
        <strain evidence="2">Crithidia deanei Carvalho (ATCC PRA-265)</strain>
    </source>
</reference>
<name>A0A7G2BYK2_9TRYP</name>
<dbReference type="Proteomes" id="UP000515908">
    <property type="component" value="Chromosome 01"/>
</dbReference>
<proteinExistence type="predicted"/>
<dbReference type="EMBL" id="LR877145">
    <property type="protein sequence ID" value="CAD2212676.1"/>
    <property type="molecule type" value="Genomic_DNA"/>
</dbReference>
<dbReference type="AlphaFoldDB" id="A0A7G2BYK2"/>